<keyword evidence="4" id="KW-0378">Hydrolase</keyword>
<dbReference type="InterPro" id="IPR029058">
    <property type="entry name" value="AB_hydrolase_fold"/>
</dbReference>
<dbReference type="InterPro" id="IPR051167">
    <property type="entry name" value="Prolyl_oligopep/macrocyclase"/>
</dbReference>
<evidence type="ECO:0000256" key="4">
    <source>
        <dbReference type="ARBA" id="ARBA00022801"/>
    </source>
</evidence>
<evidence type="ECO:0000259" key="7">
    <source>
        <dbReference type="Pfam" id="PF02897"/>
    </source>
</evidence>
<evidence type="ECO:0000256" key="2">
    <source>
        <dbReference type="ARBA" id="ARBA00011897"/>
    </source>
</evidence>
<dbReference type="Pfam" id="PF00326">
    <property type="entry name" value="Peptidase_S9"/>
    <property type="match status" value="1"/>
</dbReference>
<evidence type="ECO:0000313" key="9">
    <source>
        <dbReference type="Proteomes" id="UP000253606"/>
    </source>
</evidence>
<dbReference type="KEGG" id="abas:ACPOL_6319"/>
<evidence type="ECO:0000259" key="6">
    <source>
        <dbReference type="Pfam" id="PF00326"/>
    </source>
</evidence>
<dbReference type="GO" id="GO:0004252">
    <property type="term" value="F:serine-type endopeptidase activity"/>
    <property type="evidence" value="ECO:0007669"/>
    <property type="project" value="UniProtKB-EC"/>
</dbReference>
<dbReference type="GO" id="GO:0006508">
    <property type="term" value="P:proteolysis"/>
    <property type="evidence" value="ECO:0007669"/>
    <property type="project" value="UniProtKB-KW"/>
</dbReference>
<comment type="catalytic activity">
    <reaction evidence="1">
        <text>Hydrolysis of Pro-|-Xaa &gt;&gt; Ala-|-Xaa in oligopeptides.</text>
        <dbReference type="EC" id="3.4.21.26"/>
    </reaction>
</comment>
<proteinExistence type="predicted"/>
<dbReference type="InterPro" id="IPR023302">
    <property type="entry name" value="Pept_S9A_N"/>
</dbReference>
<dbReference type="EMBL" id="CP030840">
    <property type="protein sequence ID" value="AXC15553.1"/>
    <property type="molecule type" value="Genomic_DNA"/>
</dbReference>
<keyword evidence="5" id="KW-0720">Serine protease</keyword>
<dbReference type="PANTHER" id="PTHR42881:SF2">
    <property type="entry name" value="PROLYL ENDOPEPTIDASE"/>
    <property type="match status" value="1"/>
</dbReference>
<dbReference type="InterPro" id="IPR001375">
    <property type="entry name" value="Peptidase_S9_cat"/>
</dbReference>
<gene>
    <name evidence="8" type="ORF">ACPOL_6319</name>
</gene>
<dbReference type="Gene3D" id="3.40.50.1820">
    <property type="entry name" value="alpha/beta hydrolase"/>
    <property type="match status" value="1"/>
</dbReference>
<dbReference type="EC" id="3.4.21.26" evidence="2"/>
<evidence type="ECO:0000256" key="5">
    <source>
        <dbReference type="ARBA" id="ARBA00022825"/>
    </source>
</evidence>
<evidence type="ECO:0000313" key="8">
    <source>
        <dbReference type="EMBL" id="AXC15553.1"/>
    </source>
</evidence>
<dbReference type="Gene3D" id="2.130.10.120">
    <property type="entry name" value="Prolyl oligopeptidase, N-terminal domain"/>
    <property type="match status" value="1"/>
</dbReference>
<dbReference type="PANTHER" id="PTHR42881">
    <property type="entry name" value="PROLYL ENDOPEPTIDASE"/>
    <property type="match status" value="1"/>
</dbReference>
<dbReference type="Pfam" id="PF02897">
    <property type="entry name" value="Peptidase_S9_N"/>
    <property type="match status" value="1"/>
</dbReference>
<keyword evidence="3" id="KW-0645">Protease</keyword>
<sequence length="679" mass="75808">MPLELTNISGPVVENIHGARVVDPYRWLEDRCLPKTNDWVHEQQQICEKYFAGCPNFQNIRARIRSHLDVEVLDQPSRLEDQYFYRRRSRGEEQGCIYTRDIATGRERLLVDPAAEGAFSSVSIYRISEDGSLMAYERRRGGEDKSSVAFIDVKQGTTFEDKLDTGYVRGLVLRPKEGGFYYCHENPISKEEHAVRFHCFGEIGSGRVIFRAPRTGESRLILTADTTHLGAIWLHEGSSGLVTDLFIAALGPAPQWVKVFSDKNPSFHPFLYEGRIFARYATGDEDSEVAEFSADGKKIRTVISSGASPIRQMGAAGHRIYANQFDYDASTLSCWTLNGKRLDSVDTPEGGTITLLPHRSINEKSLFYAFESFHQPPTIFEYDCVAGRSRVFHQRSIGERSLASTVTRHVFPAKDGTDIPITLVRMVERLPERQAPVILTVYGGFGAPITPQFSVLATILMEGGATLALAHIRGGGEFGKGWHEAGSKRNRQTGIDDLLAAGEWLCNCGNTMPKQLGIFGGSNAGLMVAAAMTQRPDLFGAVLCIAPLLDMVRYEYFDRAARWRDEYGTVEDPEDFQALLSYSPYHRVEVKVDYPPTMFVAGDRDDRCNPAHVRKMAARLQNCPAQRSPVIVDYSDERGHMPTLPFSVRVESLARRTAFLSRELGITQPAGGQDEAVCH</sequence>
<dbReference type="SUPFAM" id="SSF50993">
    <property type="entry name" value="Peptidase/esterase 'gauge' domain"/>
    <property type="match status" value="1"/>
</dbReference>
<dbReference type="AlphaFoldDB" id="A0A2Z5G8D6"/>
<dbReference type="InterPro" id="IPR002470">
    <property type="entry name" value="Peptidase_S9A"/>
</dbReference>
<evidence type="ECO:0000256" key="3">
    <source>
        <dbReference type="ARBA" id="ARBA00022670"/>
    </source>
</evidence>
<dbReference type="PRINTS" id="PR00862">
    <property type="entry name" value="PROLIGOPTASE"/>
</dbReference>
<dbReference type="RefSeq" id="WP_114210216.1">
    <property type="nucleotide sequence ID" value="NZ_CP030840.1"/>
</dbReference>
<name>A0A2Z5G8D6_9BACT</name>
<dbReference type="GO" id="GO:0005829">
    <property type="term" value="C:cytosol"/>
    <property type="evidence" value="ECO:0007669"/>
    <property type="project" value="TreeGrafter"/>
</dbReference>
<keyword evidence="9" id="KW-1185">Reference proteome</keyword>
<protein>
    <recommendedName>
        <fullName evidence="2">prolyl oligopeptidase</fullName>
        <ecNumber evidence="2">3.4.21.26</ecNumber>
    </recommendedName>
</protein>
<feature type="domain" description="Peptidase S9A N-terminal" evidence="7">
    <location>
        <begin position="12"/>
        <end position="394"/>
    </location>
</feature>
<evidence type="ECO:0000256" key="1">
    <source>
        <dbReference type="ARBA" id="ARBA00001070"/>
    </source>
</evidence>
<dbReference type="OrthoDB" id="102223at2"/>
<dbReference type="SUPFAM" id="SSF53474">
    <property type="entry name" value="alpha/beta-Hydrolases"/>
    <property type="match status" value="1"/>
</dbReference>
<dbReference type="Proteomes" id="UP000253606">
    <property type="component" value="Chromosome"/>
</dbReference>
<organism evidence="8 9">
    <name type="scientific">Acidisarcina polymorpha</name>
    <dbReference type="NCBI Taxonomy" id="2211140"/>
    <lineage>
        <taxon>Bacteria</taxon>
        <taxon>Pseudomonadati</taxon>
        <taxon>Acidobacteriota</taxon>
        <taxon>Terriglobia</taxon>
        <taxon>Terriglobales</taxon>
        <taxon>Acidobacteriaceae</taxon>
        <taxon>Acidisarcina</taxon>
    </lineage>
</organism>
<accession>A0A2Z5G8D6</accession>
<feature type="domain" description="Peptidase S9 prolyl oligopeptidase catalytic" evidence="6">
    <location>
        <begin position="452"/>
        <end position="665"/>
    </location>
</feature>
<dbReference type="GO" id="GO:0070012">
    <property type="term" value="F:oligopeptidase activity"/>
    <property type="evidence" value="ECO:0007669"/>
    <property type="project" value="TreeGrafter"/>
</dbReference>
<reference evidence="8 9" key="1">
    <citation type="journal article" date="2018" name="Front. Microbiol.">
        <title>Hydrolytic Capabilities as a Key to Environmental Success: Chitinolytic and Cellulolytic Acidobacteria From Acidic Sub-arctic Soils and Boreal Peatlands.</title>
        <authorList>
            <person name="Belova S.E."/>
            <person name="Ravin N.V."/>
            <person name="Pankratov T.A."/>
            <person name="Rakitin A.L."/>
            <person name="Ivanova A.A."/>
            <person name="Beletsky A.V."/>
            <person name="Mardanov A.V."/>
            <person name="Sinninghe Damste J.S."/>
            <person name="Dedysh S.N."/>
        </authorList>
    </citation>
    <scope>NUCLEOTIDE SEQUENCE [LARGE SCALE GENOMIC DNA]</scope>
    <source>
        <strain evidence="8 9">SBC82</strain>
    </source>
</reference>